<dbReference type="EMBL" id="CAJVPY010005531">
    <property type="protein sequence ID" value="CAG8645130.1"/>
    <property type="molecule type" value="Genomic_DNA"/>
</dbReference>
<dbReference type="Gene3D" id="3.90.79.10">
    <property type="entry name" value="Nucleoside Triphosphate Pyrophosphohydrolase"/>
    <property type="match status" value="1"/>
</dbReference>
<protein>
    <submittedName>
        <fullName evidence="1">16114_t:CDS:1</fullName>
    </submittedName>
</protein>
<dbReference type="OrthoDB" id="2447950at2759"/>
<name>A0A9N9DRU5_9GLOM</name>
<proteinExistence type="predicted"/>
<sequence>MAKQLYNNALKDYNNYQTCNSTYFTYLNTLKAISKQGFFVREFSINLLVNPDRKFWLNHHNNSKKDFWNYIQSVYGLVKNETHGKCSVHETFEETKIKITEKQLNYIDSYTGFCRFPDRAKYMFRTSIYFTIINQIPENTKPKNMMIDNDVKIENEDYLVSTPSYEEGEIVERI</sequence>
<organism evidence="1 2">
    <name type="scientific">Dentiscutata erythropus</name>
    <dbReference type="NCBI Taxonomy" id="1348616"/>
    <lineage>
        <taxon>Eukaryota</taxon>
        <taxon>Fungi</taxon>
        <taxon>Fungi incertae sedis</taxon>
        <taxon>Mucoromycota</taxon>
        <taxon>Glomeromycotina</taxon>
        <taxon>Glomeromycetes</taxon>
        <taxon>Diversisporales</taxon>
        <taxon>Gigasporaceae</taxon>
        <taxon>Dentiscutata</taxon>
    </lineage>
</organism>
<comment type="caution">
    <text evidence="1">The sequence shown here is derived from an EMBL/GenBank/DDBJ whole genome shotgun (WGS) entry which is preliminary data.</text>
</comment>
<dbReference type="Proteomes" id="UP000789405">
    <property type="component" value="Unassembled WGS sequence"/>
</dbReference>
<reference evidence="1" key="1">
    <citation type="submission" date="2021-06" db="EMBL/GenBank/DDBJ databases">
        <authorList>
            <person name="Kallberg Y."/>
            <person name="Tangrot J."/>
            <person name="Rosling A."/>
        </authorList>
    </citation>
    <scope>NUCLEOTIDE SEQUENCE</scope>
    <source>
        <strain evidence="1">MA453B</strain>
    </source>
</reference>
<accession>A0A9N9DRU5</accession>
<dbReference type="AlphaFoldDB" id="A0A9N9DRU5"/>
<gene>
    <name evidence="1" type="ORF">DERYTH_LOCUS9872</name>
</gene>
<keyword evidence="2" id="KW-1185">Reference proteome</keyword>
<evidence type="ECO:0000313" key="2">
    <source>
        <dbReference type="Proteomes" id="UP000789405"/>
    </source>
</evidence>
<evidence type="ECO:0000313" key="1">
    <source>
        <dbReference type="EMBL" id="CAG8645130.1"/>
    </source>
</evidence>